<keyword evidence="6" id="KW-1185">Reference proteome</keyword>
<evidence type="ECO:0000313" key="6">
    <source>
        <dbReference type="Proteomes" id="UP001154312"/>
    </source>
</evidence>
<dbReference type="InterPro" id="IPR041916">
    <property type="entry name" value="Anti_sigma_zinc_sf"/>
</dbReference>
<feature type="domain" description="Putative zinc-finger" evidence="4">
    <location>
        <begin position="12"/>
        <end position="35"/>
    </location>
</feature>
<dbReference type="InterPro" id="IPR027383">
    <property type="entry name" value="Znf_put"/>
</dbReference>
<proteinExistence type="inferred from homology"/>
<keyword evidence="3" id="KW-1133">Transmembrane helix</keyword>
<evidence type="ECO:0000256" key="2">
    <source>
        <dbReference type="ARBA" id="ARBA00024438"/>
    </source>
</evidence>
<keyword evidence="3" id="KW-0472">Membrane</keyword>
<evidence type="ECO:0000259" key="4">
    <source>
        <dbReference type="Pfam" id="PF13490"/>
    </source>
</evidence>
<dbReference type="Proteomes" id="UP001154312">
    <property type="component" value="Unassembled WGS sequence"/>
</dbReference>
<comment type="similarity">
    <text evidence="1">Belongs to the zinc-associated anti-sigma factor (ZAS) superfamily. Anti-sigma-W factor family.</text>
</comment>
<evidence type="ECO:0000256" key="3">
    <source>
        <dbReference type="SAM" id="Phobius"/>
    </source>
</evidence>
<keyword evidence="3" id="KW-0812">Transmembrane</keyword>
<accession>A0A9X4H727</accession>
<dbReference type="Pfam" id="PF13490">
    <property type="entry name" value="zf-HC2"/>
    <property type="match status" value="1"/>
</dbReference>
<dbReference type="RefSeq" id="WP_277445114.1">
    <property type="nucleotide sequence ID" value="NZ_JAKOAV010000036.1"/>
</dbReference>
<feature type="transmembrane region" description="Helical" evidence="3">
    <location>
        <begin position="77"/>
        <end position="100"/>
    </location>
</feature>
<sequence>MPCPSDMIWECYLDGELPPDQHSEVERHLAQCLTCSTRVAVIREENEMIAAALAIPVPPDLAVHIERRLASYSEMGIYWLWFFLPLLGLTSALVALRMAWLPLLAQLRDILLLLVGGDLLLRACLETARMTLILAGNALRGSPVLPVLTLFTVPLLLMKLKLLTGGRANV</sequence>
<dbReference type="EMBL" id="JAKOAV010000036">
    <property type="protein sequence ID" value="MDF9409623.1"/>
    <property type="molecule type" value="Genomic_DNA"/>
</dbReference>
<evidence type="ECO:0000256" key="1">
    <source>
        <dbReference type="ARBA" id="ARBA00024353"/>
    </source>
</evidence>
<organism evidence="5 6">
    <name type="scientific">Pelotomaculum isophthalicicum JI</name>
    <dbReference type="NCBI Taxonomy" id="947010"/>
    <lineage>
        <taxon>Bacteria</taxon>
        <taxon>Bacillati</taxon>
        <taxon>Bacillota</taxon>
        <taxon>Clostridia</taxon>
        <taxon>Eubacteriales</taxon>
        <taxon>Desulfotomaculaceae</taxon>
        <taxon>Pelotomaculum</taxon>
    </lineage>
</organism>
<protein>
    <recommendedName>
        <fullName evidence="2">Anti-sigma-W factor RsiW</fullName>
    </recommendedName>
</protein>
<comment type="caution">
    <text evidence="5">The sequence shown here is derived from an EMBL/GenBank/DDBJ whole genome shotgun (WGS) entry which is preliminary data.</text>
</comment>
<evidence type="ECO:0000313" key="5">
    <source>
        <dbReference type="EMBL" id="MDF9409623.1"/>
    </source>
</evidence>
<gene>
    <name evidence="5" type="ORF">L7E55_14900</name>
</gene>
<reference evidence="5" key="1">
    <citation type="submission" date="2022-02" db="EMBL/GenBank/DDBJ databases">
        <authorList>
            <person name="Leng L."/>
        </authorList>
    </citation>
    <scope>NUCLEOTIDE SEQUENCE</scope>
    <source>
        <strain evidence="5">JI</strain>
    </source>
</reference>
<dbReference type="Gene3D" id="1.10.10.1320">
    <property type="entry name" value="Anti-sigma factor, zinc-finger domain"/>
    <property type="match status" value="1"/>
</dbReference>
<feature type="transmembrane region" description="Helical" evidence="3">
    <location>
        <begin position="137"/>
        <end position="157"/>
    </location>
</feature>
<name>A0A9X4H727_9FIRM</name>
<dbReference type="AlphaFoldDB" id="A0A9X4H727"/>